<proteinExistence type="predicted"/>
<dbReference type="KEGG" id="rpf:Rpic12D_4896"/>
<reference evidence="1" key="1">
    <citation type="submission" date="2009-06" db="EMBL/GenBank/DDBJ databases">
        <title>Complete sequence plasmid 1 of Ralstonia pickettii 12D.</title>
        <authorList>
            <consortium name="US DOE Joint Genome Institute"/>
            <person name="Lucas S."/>
            <person name="Copeland A."/>
            <person name="Lapidus A."/>
            <person name="Glavina del Rio T."/>
            <person name="Dalin E."/>
            <person name="Tice H."/>
            <person name="Bruce D."/>
            <person name="Goodwin L."/>
            <person name="Pitluck S."/>
            <person name="Sims D."/>
            <person name="Meincke L."/>
            <person name="Brettin T."/>
            <person name="Detter J.C."/>
            <person name="Han C."/>
            <person name="Larimer F."/>
            <person name="Land M."/>
            <person name="Hauser L."/>
            <person name="Kyrpides N."/>
            <person name="Ovchinnikova G."/>
            <person name="Marsh T."/>
            <person name="Richardson P."/>
        </authorList>
    </citation>
    <scope>NUCLEOTIDE SEQUENCE [LARGE SCALE GENOMIC DNA]</scope>
    <source>
        <strain evidence="1">12D</strain>
        <plasmid>12D</plasmid>
        <plasmid evidence="1">pRp12D01</plasmid>
    </source>
</reference>
<sequence length="308" mass="33278">MQVFELTLAGFDASSSDTDDLIVWVAAQASQSELVQQLSAAGLYPTKVTAVEVLPAGFEAELQCVGNFDALNTLIDTRLRTARLDSPIGKAIAALQLACQNPGDPNFSIYKEALTSLVETRVRILRLEKRVSDREICPGGDEYSELLGLVGLYMPPSARLVRMTADLRILGLVPDPQSRGSYVSPVADHIDCLRSNADDIETIDDASVDVSGAEVNIPIQSGVSSEAIEQPSTDGKGPFVRDRVDMAIWSELAPAVADLEEDTVVGLAVVGLLTQLEISIKAQTRLEAYNVEQLKEIGVDQCHVWFYG</sequence>
<evidence type="ECO:0000313" key="1">
    <source>
        <dbReference type="EMBL" id="ACS66130.1"/>
    </source>
</evidence>
<keyword evidence="1" id="KW-0614">Plasmid</keyword>
<dbReference type="AlphaFoldDB" id="C6BPK6"/>
<organism evidence="1">
    <name type="scientific">Ralstonia pickettii (strain 12D)</name>
    <dbReference type="NCBI Taxonomy" id="428406"/>
    <lineage>
        <taxon>Bacteria</taxon>
        <taxon>Pseudomonadati</taxon>
        <taxon>Pseudomonadota</taxon>
        <taxon>Betaproteobacteria</taxon>
        <taxon>Burkholderiales</taxon>
        <taxon>Burkholderiaceae</taxon>
        <taxon>Ralstonia</taxon>
    </lineage>
</organism>
<protein>
    <submittedName>
        <fullName evidence="1">Uncharacterized protein</fullName>
    </submittedName>
</protein>
<name>C6BPK6_RALP1</name>
<geneLocation type="plasmid" evidence="1">
    <name>pRp12D01</name>
</geneLocation>
<dbReference type="EMBL" id="CP001646">
    <property type="protein sequence ID" value="ACS66130.1"/>
    <property type="molecule type" value="Genomic_DNA"/>
</dbReference>
<accession>C6BPK6</accession>
<gene>
    <name evidence="1" type="ordered locus">Rpic12D_4896</name>
</gene>
<dbReference type="HOGENOM" id="CLU_902754_0_0_4"/>